<dbReference type="Proteomes" id="UP000199612">
    <property type="component" value="Unassembled WGS sequence"/>
</dbReference>
<dbReference type="Pfam" id="PF05738">
    <property type="entry name" value="Cna_B"/>
    <property type="match status" value="3"/>
</dbReference>
<keyword evidence="4" id="KW-0572">Peptidoglycan-anchor</keyword>
<keyword evidence="3" id="KW-0732">Signal</keyword>
<evidence type="ECO:0000313" key="9">
    <source>
        <dbReference type="Proteomes" id="UP000199612"/>
    </source>
</evidence>
<dbReference type="OrthoDB" id="2158979at2"/>
<keyword evidence="6" id="KW-0472">Membrane</keyword>
<keyword evidence="9" id="KW-1185">Reference proteome</keyword>
<feature type="compositionally biased region" description="Acidic residues" evidence="5">
    <location>
        <begin position="292"/>
        <end position="301"/>
    </location>
</feature>
<dbReference type="InterPro" id="IPR013783">
    <property type="entry name" value="Ig-like_fold"/>
</dbReference>
<dbReference type="Gene3D" id="2.60.40.10">
    <property type="entry name" value="Immunoglobulins"/>
    <property type="match status" value="1"/>
</dbReference>
<evidence type="ECO:0000256" key="6">
    <source>
        <dbReference type="SAM" id="Phobius"/>
    </source>
</evidence>
<dbReference type="InterPro" id="IPR041033">
    <property type="entry name" value="SpaA_PFL_dom_1"/>
</dbReference>
<evidence type="ECO:0000256" key="2">
    <source>
        <dbReference type="ARBA" id="ARBA00022525"/>
    </source>
</evidence>
<evidence type="ECO:0000256" key="4">
    <source>
        <dbReference type="ARBA" id="ARBA00023088"/>
    </source>
</evidence>
<dbReference type="AlphaFoldDB" id="A0A1I1JPV3"/>
<evidence type="ECO:0000256" key="5">
    <source>
        <dbReference type="SAM" id="MobiDB-lite"/>
    </source>
</evidence>
<evidence type="ECO:0000259" key="7">
    <source>
        <dbReference type="PROSITE" id="PS50847"/>
    </source>
</evidence>
<evidence type="ECO:0000256" key="1">
    <source>
        <dbReference type="ARBA" id="ARBA00022512"/>
    </source>
</evidence>
<gene>
    <name evidence="8" type="ORF">SAMN04488102_1083</name>
</gene>
<dbReference type="InterPro" id="IPR047589">
    <property type="entry name" value="DUF11_rpt"/>
</dbReference>
<organism evidence="8 9">
    <name type="scientific">Alkalibacterium subtropicum</name>
    <dbReference type="NCBI Taxonomy" id="753702"/>
    <lineage>
        <taxon>Bacteria</taxon>
        <taxon>Bacillati</taxon>
        <taxon>Bacillota</taxon>
        <taxon>Bacilli</taxon>
        <taxon>Lactobacillales</taxon>
        <taxon>Carnobacteriaceae</taxon>
        <taxon>Alkalibacterium</taxon>
    </lineage>
</organism>
<feature type="transmembrane region" description="Helical" evidence="6">
    <location>
        <begin position="1092"/>
        <end position="1112"/>
    </location>
</feature>
<dbReference type="InterPro" id="IPR008454">
    <property type="entry name" value="Collagen-bd_Cna-like_B-typ_dom"/>
</dbReference>
<proteinExistence type="predicted"/>
<dbReference type="InterPro" id="IPR019931">
    <property type="entry name" value="LPXTG_anchor"/>
</dbReference>
<keyword evidence="6" id="KW-1133">Transmembrane helix</keyword>
<dbReference type="Pfam" id="PF17802">
    <property type="entry name" value="SpaA"/>
    <property type="match status" value="1"/>
</dbReference>
<dbReference type="NCBIfam" id="TIGR01167">
    <property type="entry name" value="LPXTG_anchor"/>
    <property type="match status" value="1"/>
</dbReference>
<reference evidence="9" key="1">
    <citation type="submission" date="2016-10" db="EMBL/GenBank/DDBJ databases">
        <authorList>
            <person name="Varghese N."/>
            <person name="Submissions S."/>
        </authorList>
    </citation>
    <scope>NUCLEOTIDE SEQUENCE [LARGE SCALE GENOMIC DNA]</scope>
    <source>
        <strain evidence="9">DSM 23664</strain>
    </source>
</reference>
<dbReference type="Pfam" id="PF01345">
    <property type="entry name" value="DUF11"/>
    <property type="match status" value="1"/>
</dbReference>
<keyword evidence="6" id="KW-0812">Transmembrane</keyword>
<accession>A0A1I1JPV3</accession>
<dbReference type="Gene3D" id="2.60.40.1140">
    <property type="entry name" value="Collagen-binding surface protein Cna, B-type domain"/>
    <property type="match status" value="3"/>
</dbReference>
<dbReference type="SUPFAM" id="SSF117074">
    <property type="entry name" value="Hypothetical protein PA1324"/>
    <property type="match status" value="1"/>
</dbReference>
<feature type="domain" description="Gram-positive cocci surface proteins LPxTG" evidence="7">
    <location>
        <begin position="1086"/>
        <end position="1120"/>
    </location>
</feature>
<dbReference type="InterPro" id="IPR001434">
    <property type="entry name" value="OmcB-like_DUF11"/>
</dbReference>
<dbReference type="CDD" id="cd00222">
    <property type="entry name" value="CollagenBindB"/>
    <property type="match status" value="2"/>
</dbReference>
<evidence type="ECO:0000256" key="3">
    <source>
        <dbReference type="ARBA" id="ARBA00022729"/>
    </source>
</evidence>
<dbReference type="Pfam" id="PF00746">
    <property type="entry name" value="Gram_pos_anchor"/>
    <property type="match status" value="1"/>
</dbReference>
<feature type="compositionally biased region" description="Acidic residues" evidence="5">
    <location>
        <begin position="258"/>
        <end position="275"/>
    </location>
</feature>
<name>A0A1I1JPV3_9LACT</name>
<dbReference type="PROSITE" id="PS50847">
    <property type="entry name" value="GRAM_POS_ANCHORING"/>
    <property type="match status" value="1"/>
</dbReference>
<dbReference type="RefSeq" id="WP_091530423.1">
    <property type="nucleotide sequence ID" value="NZ_FOLT01000008.1"/>
</dbReference>
<dbReference type="EMBL" id="FOLT01000008">
    <property type="protein sequence ID" value="SFC47913.1"/>
    <property type="molecule type" value="Genomic_DNA"/>
</dbReference>
<sequence length="1120" mass="122493">MTTQRKPLYTHVITLLFVLFQFIQFFPSSLVSSLTASAETSNAISLFSDDKGSGNAKWSLSEDGKLITWEVTVTQNESEAEAAPSVEVVVPEDVGAPQLVSATPTGVFNTSGNSHTFTAPYSTTAQTLTLTFTTAVNDISTTNLTFKIGASIQQKDSPAAAALQSVSIPNKLAQLEAERIAAEKAEAERIAAEKAEAERIAAEEKAAQEEADRLAEEQRLAEEAAKLEEAELETEQSAESEAPVNESSDKESISQEAAPEEEAVSESDVEVDAEVEDKTNEEPLSTQKVQEESVEEDVAAAEPDDITILSGGSYSIDFSAYDTDFYDFNLPFDYPTPPSGRAADPMGTPSAETVESLQPENLALGQIVPFEAKISVTGTTSPEDGVMQFTAGWETVTTNGSNFGFDPNYMVFAGFVDTVDSTDPGNDATVYDIDAALVGTEIQGTFYLSGMDTGDTIIVEMWVVLKDTLPEKVGNTVQTRLISAETATGDTINTGNQTVPLNQTSTFTSVEADVSIIKSDEPDPLYVNETLTYTITVTNNSTDTVANGIVVEDTLDPYVTFVSASDGGVHSGADIDGSGGTVTWPAFALEPEDSRVFILTVTVDEDAPTDNFLGTTSDDRGDYNDDGIPLNSADLLNFVVIASMITDDPNPANDMWYEPTNVLPRLSVEARKDWVGGRDEDHVAVELILSRSIDDVNYEIVDIDPMITPDSGTSSRFDYIWSDLPQYDTNGIEYIYEVTEELVLDNYNSEVTYDEEFGIWIVTNTFESPLIDIEAAKIWDGGPEADHVAVDLILSRSIDGETYDIVDLDPMITPDSGTSTRFDYIWSDLPQYDFNGNEYLYRVTEELELDNYTSESEFIDGVWIVTNTYTSPLIPIVGEKIWANDTPEHRPETLTISLYRMIEGGEPEYVTETTTSALDEWFYDFGEQDETDNDGNVYTYSIEETVPPNYNEEYAAPYYVEDVLHLDVENTLVMGDLYILKTDMDGNPILDNPAEFKLTRIDPEVADPFTVTLSTDAEGKLVFTDLLAGTYLLEETKAPLGFNLYPNDFVITIEKGENGETIVNVEEVQITEENPLTIKNRPSQSLPDTGSMGTTIFTVLGIALMGGAVYGLKKKKSKQS</sequence>
<keyword evidence="1" id="KW-0134">Cell wall</keyword>
<dbReference type="NCBIfam" id="TIGR01451">
    <property type="entry name" value="B_ant_repeat"/>
    <property type="match status" value="1"/>
</dbReference>
<keyword evidence="2" id="KW-0964">Secreted</keyword>
<feature type="region of interest" description="Disordered" evidence="5">
    <location>
        <begin position="227"/>
        <end position="301"/>
    </location>
</feature>
<evidence type="ECO:0000313" key="8">
    <source>
        <dbReference type="EMBL" id="SFC47913.1"/>
    </source>
</evidence>
<dbReference type="STRING" id="753702.SAMN04488102_1083"/>
<dbReference type="SUPFAM" id="SSF49478">
    <property type="entry name" value="Cna protein B-type domain"/>
    <property type="match status" value="3"/>
</dbReference>
<protein>
    <submittedName>
        <fullName evidence="8">LPXTG-motif cell wall anchor domain-containing protein/conserved repeat domain-containing protein</fullName>
    </submittedName>
</protein>